<feature type="region of interest" description="Disordered" evidence="1">
    <location>
        <begin position="722"/>
        <end position="743"/>
    </location>
</feature>
<keyword evidence="2" id="KW-0472">Membrane</keyword>
<dbReference type="AlphaFoldDB" id="A0A7X0REX9"/>
<keyword evidence="3" id="KW-0732">Signal</keyword>
<dbReference type="Proteomes" id="UP000523955">
    <property type="component" value="Unassembled WGS sequence"/>
</dbReference>
<dbReference type="EMBL" id="JACKXE010000001">
    <property type="protein sequence ID" value="MBB6627063.1"/>
    <property type="molecule type" value="Genomic_DNA"/>
</dbReference>
<evidence type="ECO:0000256" key="1">
    <source>
        <dbReference type="SAM" id="MobiDB-lite"/>
    </source>
</evidence>
<protein>
    <recommendedName>
        <fullName evidence="6">PBP domain-containing protein</fullName>
    </recommendedName>
</protein>
<dbReference type="SUPFAM" id="SSF53850">
    <property type="entry name" value="Periplasmic binding protein-like II"/>
    <property type="match status" value="1"/>
</dbReference>
<keyword evidence="5" id="KW-1185">Reference proteome</keyword>
<name>A0A7X0REX9_9ACTN</name>
<evidence type="ECO:0000313" key="4">
    <source>
        <dbReference type="EMBL" id="MBB6627063.1"/>
    </source>
</evidence>
<feature type="transmembrane region" description="Helical" evidence="2">
    <location>
        <begin position="842"/>
        <end position="864"/>
    </location>
</feature>
<feature type="region of interest" description="Disordered" evidence="1">
    <location>
        <begin position="767"/>
        <end position="824"/>
    </location>
</feature>
<feature type="compositionally biased region" description="Low complexity" evidence="1">
    <location>
        <begin position="800"/>
        <end position="811"/>
    </location>
</feature>
<evidence type="ECO:0000313" key="5">
    <source>
        <dbReference type="Proteomes" id="UP000523955"/>
    </source>
</evidence>
<evidence type="ECO:0008006" key="6">
    <source>
        <dbReference type="Google" id="ProtNLM"/>
    </source>
</evidence>
<keyword evidence="2" id="KW-1133">Transmembrane helix</keyword>
<proteinExistence type="predicted"/>
<reference evidence="4 5" key="1">
    <citation type="submission" date="2020-08" db="EMBL/GenBank/DDBJ databases">
        <authorList>
            <person name="Seo M.-J."/>
        </authorList>
    </citation>
    <scope>NUCLEOTIDE SEQUENCE [LARGE SCALE GENOMIC DNA]</scope>
    <source>
        <strain evidence="4 5">KIGAM211</strain>
    </source>
</reference>
<feature type="compositionally biased region" description="Gly residues" evidence="1">
    <location>
        <begin position="782"/>
        <end position="791"/>
    </location>
</feature>
<evidence type="ECO:0000256" key="2">
    <source>
        <dbReference type="SAM" id="Phobius"/>
    </source>
</evidence>
<sequence length="871" mass="90841">MRAPTRRPLVAALLAVVAAGVLAWVPATSSTASTASSAPAARAGQDGYRATKTLTRVLTNADGSTYSFPSHQVTVTADQTQNLRGRQRIQVSWTGAQPSAGRASNPYGENGLLQEYPVVILQCRGTDDPSLPKAKQLSPQTCWTASVAQRSQITRSEGDAVWTHDLEAAPADKERVSGADPFPSAEQCPTADIAPYATRLTPFVAAKGTVFPACDAQNMPPEAAVGAAFPPAELAAFSDENGAGSAQFEVRSDVENESLGCSHTVACSVVVIPINGLSCDAPSTPPTNADLACRKGGRFTPGSSNFANDGVDAAVSPALWWSASNWENRFSIPITFGLPPDACDILDPRPPTGFYGSELLAQAALQWSPAYCLNDGRFKFQLNQMSDEAGWNLMESGGGAAAEVSSEHEQRGTDPVGYAPTAVTGFSIGYVIDRPDNAGEFTRLRLNARLIAKLMTESYLGSDLGRGHPGIGGNPLAIMSDPEFQQLNPGLSSNAQEAGATLLSLSNSSDVIEQLTDYIAHDKDAMAFLHGKADPWGMKVNPEYRDIAVPTAEWPLLDSYIPETENTCRQKNPAVYFSQLAAPVTTMRKIAEALLDSWPNVQTRCEFDQSTQLYKLGRIDRQSFGARFMLGVVSLGDADRYGLRSAALETKPGTYVAPTDRSLGAAVGLAKQDEPLQPFTLDQGAVRSSGAAYPGTMVVYTAARLRNLDAADAAKVAQFVRVSTSEGQRPGSGNGELPGGFLPIRSSGVTQKLHASALAVATAIEKQTPAPAGPGSGPPSGPGGAPGGSTGPVGPPAVSSPPGGDAPASKPTKPPSAAPTAPAEAVTMPATQPVSSGLAGGFLPTLLIFGLVALAVGGGLRFFVRPPRSTP</sequence>
<accession>A0A7X0REX9</accession>
<gene>
    <name evidence="4" type="ORF">H5V45_06980</name>
</gene>
<feature type="signal peptide" evidence="3">
    <location>
        <begin position="1"/>
        <end position="23"/>
    </location>
</feature>
<organism evidence="4 5">
    <name type="scientific">Nocardioides luti</name>
    <dbReference type="NCBI Taxonomy" id="2761101"/>
    <lineage>
        <taxon>Bacteria</taxon>
        <taxon>Bacillati</taxon>
        <taxon>Actinomycetota</taxon>
        <taxon>Actinomycetes</taxon>
        <taxon>Propionibacteriales</taxon>
        <taxon>Nocardioidaceae</taxon>
        <taxon>Nocardioides</taxon>
    </lineage>
</organism>
<keyword evidence="2" id="KW-0812">Transmembrane</keyword>
<feature type="chain" id="PRO_5039371887" description="PBP domain-containing protein" evidence="3">
    <location>
        <begin position="24"/>
        <end position="871"/>
    </location>
</feature>
<dbReference type="RefSeq" id="WP_185252264.1">
    <property type="nucleotide sequence ID" value="NZ_JACKXE010000001.1"/>
</dbReference>
<evidence type="ECO:0000256" key="3">
    <source>
        <dbReference type="SAM" id="SignalP"/>
    </source>
</evidence>
<comment type="caution">
    <text evidence="4">The sequence shown here is derived from an EMBL/GenBank/DDBJ whole genome shotgun (WGS) entry which is preliminary data.</text>
</comment>